<reference evidence="2" key="1">
    <citation type="journal article" date="2019" name="Int. J. Syst. Evol. Microbiol.">
        <title>The Global Catalogue of Microorganisms (GCM) 10K type strain sequencing project: providing services to taxonomists for standard genome sequencing and annotation.</title>
        <authorList>
            <consortium name="The Broad Institute Genomics Platform"/>
            <consortium name="The Broad Institute Genome Sequencing Center for Infectious Disease"/>
            <person name="Wu L."/>
            <person name="Ma J."/>
        </authorList>
    </citation>
    <scope>NUCLEOTIDE SEQUENCE [LARGE SCALE GENOMIC DNA]</scope>
    <source>
        <strain evidence="2">JCM 4316</strain>
    </source>
</reference>
<dbReference type="EMBL" id="BAAASD010000004">
    <property type="protein sequence ID" value="GAA2332041.1"/>
    <property type="molecule type" value="Genomic_DNA"/>
</dbReference>
<dbReference type="Proteomes" id="UP001500253">
    <property type="component" value="Unassembled WGS sequence"/>
</dbReference>
<sequence>MPSLSGILRAEALTSGIGSIRRDYMNIRRALTVGAATAALAGGFAASPAQAAGGTAPACVTRSVSGTIEGFYVYLENTCRNTMRVQVIVNLAPDSRCYTLAPGDWDVYTYEGITGTYDRTAVC</sequence>
<proteinExistence type="predicted"/>
<accession>A0ABP5SIJ1</accession>
<evidence type="ECO:0000313" key="2">
    <source>
        <dbReference type="Proteomes" id="UP001500253"/>
    </source>
</evidence>
<dbReference type="SUPFAM" id="SSF49498">
    <property type="entry name" value="alpha-Amylase inhibitor tendamistat"/>
    <property type="match status" value="1"/>
</dbReference>
<organism evidence="1 2">
    <name type="scientific">Streptomyces cuspidosporus</name>
    <dbReference type="NCBI Taxonomy" id="66882"/>
    <lineage>
        <taxon>Bacteria</taxon>
        <taxon>Bacillati</taxon>
        <taxon>Actinomycetota</taxon>
        <taxon>Actinomycetes</taxon>
        <taxon>Kitasatosporales</taxon>
        <taxon>Streptomycetaceae</taxon>
        <taxon>Streptomyces</taxon>
    </lineage>
</organism>
<keyword evidence="2" id="KW-1185">Reference proteome</keyword>
<name>A0ABP5SIJ1_9ACTN</name>
<dbReference type="Gene3D" id="2.60.40.20">
    <property type="entry name" value="Alpha-amylase inhibitor"/>
    <property type="match status" value="1"/>
</dbReference>
<evidence type="ECO:0008006" key="3">
    <source>
        <dbReference type="Google" id="ProtNLM"/>
    </source>
</evidence>
<gene>
    <name evidence="1" type="ORF">GCM10010246_14200</name>
</gene>
<comment type="caution">
    <text evidence="1">The sequence shown here is derived from an EMBL/GenBank/DDBJ whole genome shotgun (WGS) entry which is preliminary data.</text>
</comment>
<protein>
    <recommendedName>
        <fullName evidence="3">Beta-Ig-H3/fasciclin</fullName>
    </recommendedName>
</protein>
<evidence type="ECO:0000313" key="1">
    <source>
        <dbReference type="EMBL" id="GAA2332041.1"/>
    </source>
</evidence>
<dbReference type="InterPro" id="IPR036379">
    <property type="entry name" value="A-amylase_inhib_sf"/>
</dbReference>